<organism evidence="3 4">
    <name type="scientific">Polistes dominula</name>
    <name type="common">European paper wasp</name>
    <name type="synonym">Vespa dominula</name>
    <dbReference type="NCBI Taxonomy" id="743375"/>
    <lineage>
        <taxon>Eukaryota</taxon>
        <taxon>Metazoa</taxon>
        <taxon>Ecdysozoa</taxon>
        <taxon>Arthropoda</taxon>
        <taxon>Hexapoda</taxon>
        <taxon>Insecta</taxon>
        <taxon>Pterygota</taxon>
        <taxon>Neoptera</taxon>
        <taxon>Endopterygota</taxon>
        <taxon>Hymenoptera</taxon>
        <taxon>Apocrita</taxon>
        <taxon>Aculeata</taxon>
        <taxon>Vespoidea</taxon>
        <taxon>Vespidae</taxon>
        <taxon>Polistinae</taxon>
        <taxon>Polistini</taxon>
        <taxon>Polistes</taxon>
    </lineage>
</organism>
<evidence type="ECO:0000256" key="2">
    <source>
        <dbReference type="SAM" id="SignalP"/>
    </source>
</evidence>
<keyword evidence="2" id="KW-0732">Signal</keyword>
<feature type="region of interest" description="Disordered" evidence="1">
    <location>
        <begin position="48"/>
        <end position="110"/>
    </location>
</feature>
<feature type="compositionally biased region" description="Basic and acidic residues" evidence="1">
    <location>
        <begin position="85"/>
        <end position="94"/>
    </location>
</feature>
<protein>
    <submittedName>
        <fullName evidence="4">Apidaecins type 22-like isoform X2</fullName>
    </submittedName>
</protein>
<evidence type="ECO:0000313" key="3">
    <source>
        <dbReference type="Proteomes" id="UP000694924"/>
    </source>
</evidence>
<name>A0ABM1IKH0_POLDO</name>
<dbReference type="RefSeq" id="XP_015180707.1">
    <property type="nucleotide sequence ID" value="XM_015325221.1"/>
</dbReference>
<feature type="compositionally biased region" description="Basic and acidic residues" evidence="1">
    <location>
        <begin position="54"/>
        <end position="69"/>
    </location>
</feature>
<evidence type="ECO:0000313" key="4">
    <source>
        <dbReference type="RefSeq" id="XP_015180707.1"/>
    </source>
</evidence>
<reference evidence="4" key="1">
    <citation type="submission" date="2025-08" db="UniProtKB">
        <authorList>
            <consortium name="RefSeq"/>
        </authorList>
    </citation>
    <scope>IDENTIFICATION</scope>
    <source>
        <tissue evidence="4">Whole body</tissue>
    </source>
</reference>
<feature type="chain" id="PRO_5046924558" evidence="2">
    <location>
        <begin position="21"/>
        <end position="110"/>
    </location>
</feature>
<feature type="signal peptide" evidence="2">
    <location>
        <begin position="1"/>
        <end position="20"/>
    </location>
</feature>
<proteinExistence type="predicted"/>
<accession>A0ABM1IKH0</accession>
<dbReference type="Proteomes" id="UP000694924">
    <property type="component" value="Unplaced"/>
</dbReference>
<keyword evidence="3" id="KW-1185">Reference proteome</keyword>
<gene>
    <name evidence="4" type="primary">LOC107068605</name>
</gene>
<sequence>MRSLAIRAALAAMLVIVVTGEPFESHVNPYAIAKETDGHLLNLQNPEFLGYQENKSERLRREADPEPSRPRPQQVPPRPPHPRLRREADPEPSRPRPQQVPPRPPHPRLR</sequence>
<dbReference type="GeneID" id="107068605"/>
<evidence type="ECO:0000256" key="1">
    <source>
        <dbReference type="SAM" id="MobiDB-lite"/>
    </source>
</evidence>